<dbReference type="Gene3D" id="1.10.10.10">
    <property type="entry name" value="Winged helix-like DNA-binding domain superfamily/Winged helix DNA-binding domain"/>
    <property type="match status" value="1"/>
</dbReference>
<keyword evidence="3" id="KW-0731">Sigma factor</keyword>
<organism evidence="6 7">
    <name type="scientific">Microbispora rosea</name>
    <dbReference type="NCBI Taxonomy" id="58117"/>
    <lineage>
        <taxon>Bacteria</taxon>
        <taxon>Bacillati</taxon>
        <taxon>Actinomycetota</taxon>
        <taxon>Actinomycetes</taxon>
        <taxon>Streptosporangiales</taxon>
        <taxon>Streptosporangiaceae</taxon>
        <taxon>Microbispora</taxon>
    </lineage>
</organism>
<evidence type="ECO:0000256" key="3">
    <source>
        <dbReference type="ARBA" id="ARBA00023082"/>
    </source>
</evidence>
<dbReference type="RefSeq" id="WP_076437275.1">
    <property type="nucleotide sequence ID" value="NZ_FTNI01000015.1"/>
</dbReference>
<protein>
    <submittedName>
        <fullName evidence="6">RNA polymerase sigma-70 factor, ECF subfamily</fullName>
    </submittedName>
</protein>
<sequence length="224" mass="24618">MAADPGLGENQATSTLASVDAESAEWLRTLGGAGAEREAAVERLHAVLLRVAGNEVHRRAPRLRLSGPELDDVAHQAAADALLAVTAKLGQFRGESRFTTWVYKFAVLEVSAKLGRHFWRDPGVPLEGEDWERLPGRFGFDPAERLEWRDLAAALRRAVDEELTERQRQIFVAIVLKGVPPDALAVELGTNRNAVYKTMFDARRKLRAALVAGGYLDIGIRGRS</sequence>
<dbReference type="OrthoDB" id="9780326at2"/>
<feature type="domain" description="RNA polymerase sigma factor 70 region 4 type 2" evidence="5">
    <location>
        <begin position="161"/>
        <end position="206"/>
    </location>
</feature>
<evidence type="ECO:0000256" key="1">
    <source>
        <dbReference type="ARBA" id="ARBA00010641"/>
    </source>
</evidence>
<dbReference type="InterPro" id="IPR013249">
    <property type="entry name" value="RNA_pol_sigma70_r4_t2"/>
</dbReference>
<name>A0A1N7DTW3_9ACTN</name>
<evidence type="ECO:0000256" key="4">
    <source>
        <dbReference type="ARBA" id="ARBA00023163"/>
    </source>
</evidence>
<dbReference type="InterPro" id="IPR014284">
    <property type="entry name" value="RNA_pol_sigma-70_dom"/>
</dbReference>
<reference evidence="7" key="1">
    <citation type="submission" date="2017-01" db="EMBL/GenBank/DDBJ databases">
        <authorList>
            <person name="Varghese N."/>
            <person name="Submissions S."/>
        </authorList>
    </citation>
    <scope>NUCLEOTIDE SEQUENCE [LARGE SCALE GENOMIC DNA]</scope>
    <source>
        <strain evidence="7">ATCC 12950</strain>
    </source>
</reference>
<accession>A0A1N7DTW3</accession>
<dbReference type="InterPro" id="IPR036388">
    <property type="entry name" value="WH-like_DNA-bd_sf"/>
</dbReference>
<proteinExistence type="inferred from homology"/>
<dbReference type="AlphaFoldDB" id="A0A1N7DTW3"/>
<keyword evidence="2" id="KW-0805">Transcription regulation</keyword>
<dbReference type="GO" id="GO:0006352">
    <property type="term" value="P:DNA-templated transcription initiation"/>
    <property type="evidence" value="ECO:0007669"/>
    <property type="project" value="InterPro"/>
</dbReference>
<dbReference type="Proteomes" id="UP000186096">
    <property type="component" value="Unassembled WGS sequence"/>
</dbReference>
<dbReference type="NCBIfam" id="TIGR02937">
    <property type="entry name" value="sigma70-ECF"/>
    <property type="match status" value="1"/>
</dbReference>
<gene>
    <name evidence="6" type="ORF">SAMN05421833_115180</name>
</gene>
<keyword evidence="7" id="KW-1185">Reference proteome</keyword>
<evidence type="ECO:0000256" key="2">
    <source>
        <dbReference type="ARBA" id="ARBA00023015"/>
    </source>
</evidence>
<dbReference type="Pfam" id="PF08281">
    <property type="entry name" value="Sigma70_r4_2"/>
    <property type="match status" value="1"/>
</dbReference>
<dbReference type="STRING" id="58117.SAMN05421833_115180"/>
<comment type="similarity">
    <text evidence="1">Belongs to the sigma-70 factor family. ECF subfamily.</text>
</comment>
<dbReference type="InterPro" id="IPR013324">
    <property type="entry name" value="RNA_pol_sigma_r3/r4-like"/>
</dbReference>
<dbReference type="PANTHER" id="PTHR43133">
    <property type="entry name" value="RNA POLYMERASE ECF-TYPE SIGMA FACTO"/>
    <property type="match status" value="1"/>
</dbReference>
<dbReference type="PANTHER" id="PTHR43133:SF51">
    <property type="entry name" value="RNA POLYMERASE SIGMA FACTOR"/>
    <property type="match status" value="1"/>
</dbReference>
<dbReference type="GO" id="GO:0016987">
    <property type="term" value="F:sigma factor activity"/>
    <property type="evidence" value="ECO:0007669"/>
    <property type="project" value="UniProtKB-KW"/>
</dbReference>
<evidence type="ECO:0000259" key="5">
    <source>
        <dbReference type="Pfam" id="PF08281"/>
    </source>
</evidence>
<dbReference type="InterPro" id="IPR039425">
    <property type="entry name" value="RNA_pol_sigma-70-like"/>
</dbReference>
<evidence type="ECO:0000313" key="6">
    <source>
        <dbReference type="EMBL" id="SIR79297.1"/>
    </source>
</evidence>
<keyword evidence="4" id="KW-0804">Transcription</keyword>
<dbReference type="EMBL" id="FTNI01000015">
    <property type="protein sequence ID" value="SIR79297.1"/>
    <property type="molecule type" value="Genomic_DNA"/>
</dbReference>
<dbReference type="Gene3D" id="1.10.1740.10">
    <property type="match status" value="1"/>
</dbReference>
<evidence type="ECO:0000313" key="7">
    <source>
        <dbReference type="Proteomes" id="UP000186096"/>
    </source>
</evidence>
<dbReference type="SUPFAM" id="SSF88659">
    <property type="entry name" value="Sigma3 and sigma4 domains of RNA polymerase sigma factors"/>
    <property type="match status" value="1"/>
</dbReference>
<dbReference type="GO" id="GO:0003677">
    <property type="term" value="F:DNA binding"/>
    <property type="evidence" value="ECO:0007669"/>
    <property type="project" value="InterPro"/>
</dbReference>